<dbReference type="OrthoDB" id="9805316at2"/>
<organism evidence="7 8">
    <name type="scientific">Tetragenococcus muriaticus PMC-11-5</name>
    <dbReference type="NCBI Taxonomy" id="1302649"/>
    <lineage>
        <taxon>Bacteria</taxon>
        <taxon>Bacillati</taxon>
        <taxon>Bacillota</taxon>
        <taxon>Bacilli</taxon>
        <taxon>Lactobacillales</taxon>
        <taxon>Enterococcaceae</taxon>
        <taxon>Tetragenococcus</taxon>
    </lineage>
</organism>
<dbReference type="InterPro" id="IPR008949">
    <property type="entry name" value="Isoprenoid_synthase_dom_sf"/>
</dbReference>
<comment type="similarity">
    <text evidence="2 6">Belongs to the FPP/GGPP synthase family.</text>
</comment>
<evidence type="ECO:0000256" key="3">
    <source>
        <dbReference type="ARBA" id="ARBA00022679"/>
    </source>
</evidence>
<evidence type="ECO:0000256" key="2">
    <source>
        <dbReference type="ARBA" id="ARBA00006706"/>
    </source>
</evidence>
<protein>
    <submittedName>
        <fullName evidence="7">Heptaprenyl diphosphate synthase component II</fullName>
        <ecNumber evidence="7">2.5.1.30</ecNumber>
    </submittedName>
</protein>
<dbReference type="PATRIC" id="fig|1302649.3.peg.2399"/>
<evidence type="ECO:0000256" key="4">
    <source>
        <dbReference type="ARBA" id="ARBA00022723"/>
    </source>
</evidence>
<dbReference type="CDD" id="cd00685">
    <property type="entry name" value="Trans_IPPS_HT"/>
    <property type="match status" value="1"/>
</dbReference>
<sequence length="326" mass="37071">MLSYWNDYPTIQNKLQAVCSLIEDQLEVRNKEIQETLIEFANSGGKYLRPAYFLFFTELGESSKQNQKQLTQIAASIEILHMATLIHDDIIDDSPLRRGNTTVQSRYGKDIAVYAGDLLFTQFFDLLTQSMNGSPYLEINATSMKRLLLGELDQMHSRFNRQETVEDYLSSINGKTAELFWLACIQGAHFGKTSEEIESLSGEIGRDIGLAFQIYDDILDYTAKQHVLQKPILEDLAQGVYTLPLILANQEHPEVFAPYLDKEKDLSLEDAQQVAKLVVTYDGVKKAKEFAHSYTERALQKIAQLPECQAKDGITRLTKQLLQRAF</sequence>
<keyword evidence="5" id="KW-0460">Magnesium</keyword>
<dbReference type="RefSeq" id="WP_028790185.1">
    <property type="nucleotide sequence ID" value="NZ_JPVU01000270.1"/>
</dbReference>
<keyword evidence="4" id="KW-0479">Metal-binding</keyword>
<name>A0A091BV06_9ENTE</name>
<dbReference type="PANTHER" id="PTHR12001:SF69">
    <property type="entry name" value="ALL TRANS-POLYPRENYL-DIPHOSPHATE SYNTHASE PDSS1"/>
    <property type="match status" value="1"/>
</dbReference>
<evidence type="ECO:0000313" key="8">
    <source>
        <dbReference type="Proteomes" id="UP000029380"/>
    </source>
</evidence>
<proteinExistence type="inferred from homology"/>
<gene>
    <name evidence="7" type="ORF">TMUPMC115_2415</name>
</gene>
<dbReference type="EC" id="2.5.1.30" evidence="7"/>
<evidence type="ECO:0000256" key="6">
    <source>
        <dbReference type="RuleBase" id="RU004466"/>
    </source>
</evidence>
<dbReference type="EMBL" id="JPVU01000270">
    <property type="protein sequence ID" value="KFN89461.1"/>
    <property type="molecule type" value="Genomic_DNA"/>
</dbReference>
<dbReference type="PROSITE" id="PS00444">
    <property type="entry name" value="POLYPRENYL_SYNTHASE_2"/>
    <property type="match status" value="1"/>
</dbReference>
<dbReference type="InterPro" id="IPR033749">
    <property type="entry name" value="Polyprenyl_synt_CS"/>
</dbReference>
<dbReference type="SFLD" id="SFLDS00005">
    <property type="entry name" value="Isoprenoid_Synthase_Type_I"/>
    <property type="match status" value="1"/>
</dbReference>
<dbReference type="Gene3D" id="1.10.600.10">
    <property type="entry name" value="Farnesyl Diphosphate Synthase"/>
    <property type="match status" value="1"/>
</dbReference>
<comment type="cofactor">
    <cofactor evidence="1">
        <name>Mg(2+)</name>
        <dbReference type="ChEBI" id="CHEBI:18420"/>
    </cofactor>
</comment>
<evidence type="ECO:0000313" key="7">
    <source>
        <dbReference type="EMBL" id="KFN89461.1"/>
    </source>
</evidence>
<dbReference type="SUPFAM" id="SSF48576">
    <property type="entry name" value="Terpenoid synthases"/>
    <property type="match status" value="1"/>
</dbReference>
<evidence type="ECO:0000256" key="1">
    <source>
        <dbReference type="ARBA" id="ARBA00001946"/>
    </source>
</evidence>
<dbReference type="Pfam" id="PF00348">
    <property type="entry name" value="polyprenyl_synt"/>
    <property type="match status" value="1"/>
</dbReference>
<reference evidence="7 8" key="1">
    <citation type="submission" date="2014-08" db="EMBL/GenBank/DDBJ databases">
        <title>Genome sequence of Tetragenococcus muriaticus.</title>
        <authorList>
            <person name="Chuea-nongthon C."/>
            <person name="Rodtong S."/>
            <person name="Yongsawatdigul J."/>
            <person name="Steele J.L."/>
            <person name="Liu X.-y."/>
            <person name="Speers J."/>
            <person name="Glasner J.D."/>
            <person name="Neeno-Eckwall E.C."/>
        </authorList>
    </citation>
    <scope>NUCLEOTIDE SEQUENCE [LARGE SCALE GENOMIC DNA]</scope>
    <source>
        <strain evidence="7 8">PMC-11-5</strain>
    </source>
</reference>
<evidence type="ECO:0000256" key="5">
    <source>
        <dbReference type="ARBA" id="ARBA00022842"/>
    </source>
</evidence>
<comment type="caution">
    <text evidence="7">The sequence shown here is derived from an EMBL/GenBank/DDBJ whole genome shotgun (WGS) entry which is preliminary data.</text>
</comment>
<dbReference type="GO" id="GO:0046872">
    <property type="term" value="F:metal ion binding"/>
    <property type="evidence" value="ECO:0007669"/>
    <property type="project" value="UniProtKB-KW"/>
</dbReference>
<dbReference type="GO" id="GO:0008299">
    <property type="term" value="P:isoprenoid biosynthetic process"/>
    <property type="evidence" value="ECO:0007669"/>
    <property type="project" value="InterPro"/>
</dbReference>
<dbReference type="InterPro" id="IPR000092">
    <property type="entry name" value="Polyprenyl_synt"/>
</dbReference>
<dbReference type="PANTHER" id="PTHR12001">
    <property type="entry name" value="GERANYLGERANYL PYROPHOSPHATE SYNTHASE"/>
    <property type="match status" value="1"/>
</dbReference>
<dbReference type="AlphaFoldDB" id="A0A091BV06"/>
<accession>A0A091BV06</accession>
<keyword evidence="3 6" id="KW-0808">Transferase</keyword>
<dbReference type="Proteomes" id="UP000029380">
    <property type="component" value="Unassembled WGS sequence"/>
</dbReference>
<dbReference type="PROSITE" id="PS00723">
    <property type="entry name" value="POLYPRENYL_SYNTHASE_1"/>
    <property type="match status" value="1"/>
</dbReference>
<dbReference type="GO" id="GO:0000010">
    <property type="term" value="F:heptaprenyl diphosphate synthase activity"/>
    <property type="evidence" value="ECO:0007669"/>
    <property type="project" value="UniProtKB-EC"/>
</dbReference>